<proteinExistence type="predicted"/>
<keyword evidence="3" id="KW-1185">Reference proteome</keyword>
<dbReference type="RefSeq" id="WP_367955693.1">
    <property type="nucleotide sequence ID" value="NZ_JBDPGJ010000004.1"/>
</dbReference>
<comment type="caution">
    <text evidence="2">The sequence shown here is derived from an EMBL/GenBank/DDBJ whole genome shotgun (WGS) entry which is preliminary data.</text>
</comment>
<dbReference type="EMBL" id="JBDPGJ010000004">
    <property type="protein sequence ID" value="MEX0407829.1"/>
    <property type="molecule type" value="Genomic_DNA"/>
</dbReference>
<organism evidence="2 3">
    <name type="scientific">Aquibium pacificus</name>
    <dbReference type="NCBI Taxonomy" id="3153579"/>
    <lineage>
        <taxon>Bacteria</taxon>
        <taxon>Pseudomonadati</taxon>
        <taxon>Pseudomonadota</taxon>
        <taxon>Alphaproteobacteria</taxon>
        <taxon>Hyphomicrobiales</taxon>
        <taxon>Phyllobacteriaceae</taxon>
        <taxon>Aquibium</taxon>
    </lineage>
</organism>
<feature type="coiled-coil region" evidence="1">
    <location>
        <begin position="6"/>
        <end position="33"/>
    </location>
</feature>
<gene>
    <name evidence="2" type="ORF">ABGN05_19390</name>
</gene>
<evidence type="ECO:0008006" key="4">
    <source>
        <dbReference type="Google" id="ProtNLM"/>
    </source>
</evidence>
<dbReference type="Proteomes" id="UP001556692">
    <property type="component" value="Unassembled WGS sequence"/>
</dbReference>
<evidence type="ECO:0000313" key="2">
    <source>
        <dbReference type="EMBL" id="MEX0407829.1"/>
    </source>
</evidence>
<evidence type="ECO:0000313" key="3">
    <source>
        <dbReference type="Proteomes" id="UP001556692"/>
    </source>
</evidence>
<keyword evidence="1" id="KW-0175">Coiled coil</keyword>
<reference evidence="2 3" key="1">
    <citation type="submission" date="2024-05" db="EMBL/GenBank/DDBJ databases">
        <authorList>
            <person name="Jiang F."/>
        </authorList>
    </citation>
    <scope>NUCLEOTIDE SEQUENCE [LARGE SCALE GENOMIC DNA]</scope>
    <source>
        <strain evidence="2 3">LZ166</strain>
    </source>
</reference>
<sequence>MTLPFSRSREDAIDDLERQMAALKRELSSLRHSAAKHGSRAYDEVASRGSHAYDDVAEILADLLGQLTRRSRPGRREVQRQARIAGAAVRDHPKTTALVGLAALGLAAALLMRR</sequence>
<evidence type="ECO:0000256" key="1">
    <source>
        <dbReference type="SAM" id="Coils"/>
    </source>
</evidence>
<protein>
    <recommendedName>
        <fullName evidence="4">DUF883 family protein</fullName>
    </recommendedName>
</protein>
<accession>A0ABV3SPF9</accession>
<name>A0ABV3SPF9_9HYPH</name>